<dbReference type="InterPro" id="IPR027417">
    <property type="entry name" value="P-loop_NTPase"/>
</dbReference>
<dbReference type="InterPro" id="IPR002182">
    <property type="entry name" value="NB-ARC"/>
</dbReference>
<reference evidence="2" key="1">
    <citation type="submission" date="2020-03" db="EMBL/GenBank/DDBJ databases">
        <title>A high-quality chromosome-level genome assembly of a woody plant with both climbing and erect habits, Rhamnella rubrinervis.</title>
        <authorList>
            <person name="Lu Z."/>
            <person name="Yang Y."/>
            <person name="Zhu X."/>
            <person name="Sun Y."/>
        </authorList>
    </citation>
    <scope>NUCLEOTIDE SEQUENCE</scope>
    <source>
        <strain evidence="2">BYM</strain>
        <tissue evidence="2">Leaf</tissue>
    </source>
</reference>
<proteinExistence type="predicted"/>
<dbReference type="OrthoDB" id="1357022at2759"/>
<dbReference type="Pfam" id="PF00931">
    <property type="entry name" value="NB-ARC"/>
    <property type="match status" value="1"/>
</dbReference>
<dbReference type="Proteomes" id="UP000796880">
    <property type="component" value="Unassembled WGS sequence"/>
</dbReference>
<dbReference type="InterPro" id="IPR042197">
    <property type="entry name" value="Apaf_helical"/>
</dbReference>
<dbReference type="EMBL" id="VOIH02000003">
    <property type="protein sequence ID" value="KAF3450851.1"/>
    <property type="molecule type" value="Genomic_DNA"/>
</dbReference>
<dbReference type="PANTHER" id="PTHR19851:SF7">
    <property type="entry name" value="F-BOX DOMAIN-CONTAINING PROTEIN"/>
    <property type="match status" value="1"/>
</dbReference>
<evidence type="ECO:0000313" key="3">
    <source>
        <dbReference type="Proteomes" id="UP000796880"/>
    </source>
</evidence>
<name>A0A8K0HEB6_9ROSA</name>
<dbReference type="SUPFAM" id="SSF48371">
    <property type="entry name" value="ARM repeat"/>
    <property type="match status" value="1"/>
</dbReference>
<sequence length="1045" mass="116829">MDALQVVASATQIVSGMIGAVTALEHASRNLDEAPKRIQSLDEFVCELEKLSRRLKQKHVYKLHNPQLDHKIQSLNALIERLHPKISKARRIYSRSKIKNMAKVVWNSMAGDPLGKIGDSIRADLNWWLESQSLAHNVEKAVESTARDVPMRLKINTEQGYPISSKGNFVKSLLEQEDSHRVILIVGLSGIGKSCLARQVASDPPARFLGGAVELGFGHWCSRSACNGNKFEYHKRLARKVCKFLVKIGFWKKIMNEYSGDLEHVCYLLQEALYGKSILILLDDVWEQDIVERFAKLYDNNCKYLVTTRNEAVYEITEAEKVELSKDDITDISKAVLLYHSLLSEEELPGVADGLLERCGHHPLTVAVMGKALRKELRAEKWEKAITNLSTYATCAPGPVSYVNEKEAENTLTIFGSFEFSLDAMPEDSRKLFIALAALSWAEPVPEACVEAIWSVIGQESLFPLVVCKLVEGSLLMKMETDPLYLVHDMVILYLDSKINDSVEILLNESTLEGTAYICPWLLIFGKENIKLNSEQKILHFLSAEAKQAVVILNSIIHVIMASKSISELDSSRASFSSILGPQIAELILTNSESLIAVSAEAITNIFSEDDYCNYFPSLENTGIVSTLASILEICEDPMIQTNISVILAKLAEFGSPETVNKVLEAIPFNQIADFLSPNCEEWHESIFTILMSLTKAGKSKAVEKMFAFEIDKSLLKLLENGSEVAQHDAIVTLKTFYELESPPENGSLRPTNLNLLPWQARFRLERFVLSDGNVPVSPMPQMLEDLIHKLVDSDKMKMLEAMQDLIPIVEKASEPIMRDKILKSQLIKRLSELLQYEHSEKNSIKSQSAFLLTKLACSGGEPCIKMFLEYDIIPELVKMMQCSVTDLQDAAYTALHQMLFGSGGSLILNRVLRMSLVERMTQSLESKSVKTRDVNMQCLLDIVELGNKACLERIFSLQVVEKLIKVEKTSGGSGEILVRFLKGMDKCKNLSVAERRVMKQQVIRKVRAVIRGHKFETRIVGALDACVSEGSKGGTSSSTGKQRK</sequence>
<dbReference type="GO" id="GO:0043531">
    <property type="term" value="F:ADP binding"/>
    <property type="evidence" value="ECO:0007669"/>
    <property type="project" value="InterPro"/>
</dbReference>
<feature type="domain" description="NB-ARC" evidence="1">
    <location>
        <begin position="169"/>
        <end position="321"/>
    </location>
</feature>
<keyword evidence="3" id="KW-1185">Reference proteome</keyword>
<evidence type="ECO:0000259" key="1">
    <source>
        <dbReference type="Pfam" id="PF00931"/>
    </source>
</evidence>
<accession>A0A8K0HEB6</accession>
<dbReference type="InterPro" id="IPR011989">
    <property type="entry name" value="ARM-like"/>
</dbReference>
<dbReference type="SUPFAM" id="SSF52540">
    <property type="entry name" value="P-loop containing nucleoside triphosphate hydrolases"/>
    <property type="match status" value="1"/>
</dbReference>
<dbReference type="PANTHER" id="PTHR19851">
    <property type="entry name" value="OS02G0203500 PROTEIN"/>
    <property type="match status" value="1"/>
</dbReference>
<dbReference type="Gene3D" id="3.40.50.300">
    <property type="entry name" value="P-loop containing nucleotide triphosphate hydrolases"/>
    <property type="match status" value="1"/>
</dbReference>
<dbReference type="Gene3D" id="1.25.10.10">
    <property type="entry name" value="Leucine-rich Repeat Variant"/>
    <property type="match status" value="2"/>
</dbReference>
<dbReference type="InterPro" id="IPR016024">
    <property type="entry name" value="ARM-type_fold"/>
</dbReference>
<dbReference type="PRINTS" id="PR00364">
    <property type="entry name" value="DISEASERSIST"/>
</dbReference>
<comment type="caution">
    <text evidence="2">The sequence shown here is derived from an EMBL/GenBank/DDBJ whole genome shotgun (WGS) entry which is preliminary data.</text>
</comment>
<evidence type="ECO:0000313" key="2">
    <source>
        <dbReference type="EMBL" id="KAF3450851.1"/>
    </source>
</evidence>
<dbReference type="Gene3D" id="1.10.8.430">
    <property type="entry name" value="Helical domain of apoptotic protease-activating factors"/>
    <property type="match status" value="1"/>
</dbReference>
<dbReference type="AlphaFoldDB" id="A0A8K0HEB6"/>
<gene>
    <name evidence="2" type="ORF">FNV43_RR06940</name>
</gene>
<organism evidence="2 3">
    <name type="scientific">Rhamnella rubrinervis</name>
    <dbReference type="NCBI Taxonomy" id="2594499"/>
    <lineage>
        <taxon>Eukaryota</taxon>
        <taxon>Viridiplantae</taxon>
        <taxon>Streptophyta</taxon>
        <taxon>Embryophyta</taxon>
        <taxon>Tracheophyta</taxon>
        <taxon>Spermatophyta</taxon>
        <taxon>Magnoliopsida</taxon>
        <taxon>eudicotyledons</taxon>
        <taxon>Gunneridae</taxon>
        <taxon>Pentapetalae</taxon>
        <taxon>rosids</taxon>
        <taxon>fabids</taxon>
        <taxon>Rosales</taxon>
        <taxon>Rhamnaceae</taxon>
        <taxon>rhamnoid group</taxon>
        <taxon>Rhamneae</taxon>
        <taxon>Rhamnella</taxon>
    </lineage>
</organism>
<protein>
    <recommendedName>
        <fullName evidence="1">NB-ARC domain-containing protein</fullName>
    </recommendedName>
</protein>